<accession>A0A1M6FK15</accession>
<dbReference type="RefSeq" id="WP_073133153.1">
    <property type="nucleotide sequence ID" value="NZ_FQZF01000007.1"/>
</dbReference>
<evidence type="ECO:0000313" key="2">
    <source>
        <dbReference type="Proteomes" id="UP000184387"/>
    </source>
</evidence>
<dbReference type="GO" id="GO:0003824">
    <property type="term" value="F:catalytic activity"/>
    <property type="evidence" value="ECO:0007669"/>
    <property type="project" value="InterPro"/>
</dbReference>
<dbReference type="SUPFAM" id="SSF56529">
    <property type="entry name" value="FAH"/>
    <property type="match status" value="1"/>
</dbReference>
<dbReference type="STRING" id="198092.SAMN02745194_01477"/>
<dbReference type="OrthoDB" id="9792678at2"/>
<dbReference type="AlphaFoldDB" id="A0A1M6FK15"/>
<name>A0A1M6FK15_9PROT</name>
<dbReference type="EMBL" id="FQZF01000007">
    <property type="protein sequence ID" value="SHI97982.1"/>
    <property type="molecule type" value="Genomic_DNA"/>
</dbReference>
<dbReference type="InterPro" id="IPR036663">
    <property type="entry name" value="Fumarylacetoacetase_C_sf"/>
</dbReference>
<dbReference type="InterPro" id="IPR021269">
    <property type="entry name" value="DUF2848"/>
</dbReference>
<keyword evidence="2" id="KW-1185">Reference proteome</keyword>
<proteinExistence type="predicted"/>
<organism evidence="1 2">
    <name type="scientific">Muricoccus roseus</name>
    <dbReference type="NCBI Taxonomy" id="198092"/>
    <lineage>
        <taxon>Bacteria</taxon>
        <taxon>Pseudomonadati</taxon>
        <taxon>Pseudomonadota</taxon>
        <taxon>Alphaproteobacteria</taxon>
        <taxon>Acetobacterales</taxon>
        <taxon>Roseomonadaceae</taxon>
        <taxon>Muricoccus</taxon>
    </lineage>
</organism>
<dbReference type="Pfam" id="PF11010">
    <property type="entry name" value="DUF2848"/>
    <property type="match status" value="1"/>
</dbReference>
<sequence length="228" mass="25178">MTELTFDFHAGEGVTRRSVALRQFVIAGWTGRDQHKLQEHIEELRLLGVTPPASTPCFYPGGKELPTTAAEIDCLGAESSGEAEFLILVDADGAWWVGVGSDHTDRKVETYSVAVSKQVCPKPVAPALWRFEDVAPHWDRIELRSWVQENGEWVPYQEGSVAAMRDPRDLAAAYRAMGRELPPGTMMFGGTLAAIGGIRPRAGFRMELRDPVLGRAITHSYTANWLAE</sequence>
<evidence type="ECO:0000313" key="1">
    <source>
        <dbReference type="EMBL" id="SHI97982.1"/>
    </source>
</evidence>
<gene>
    <name evidence="1" type="ORF">SAMN02745194_01477</name>
</gene>
<protein>
    <recommendedName>
        <fullName evidence="3">DUF2848 domain-containing protein</fullName>
    </recommendedName>
</protein>
<dbReference type="Proteomes" id="UP000184387">
    <property type="component" value="Unassembled WGS sequence"/>
</dbReference>
<evidence type="ECO:0008006" key="3">
    <source>
        <dbReference type="Google" id="ProtNLM"/>
    </source>
</evidence>
<reference evidence="1 2" key="1">
    <citation type="submission" date="2016-11" db="EMBL/GenBank/DDBJ databases">
        <authorList>
            <person name="Jaros S."/>
            <person name="Januszkiewicz K."/>
            <person name="Wedrychowicz H."/>
        </authorList>
    </citation>
    <scope>NUCLEOTIDE SEQUENCE [LARGE SCALE GENOMIC DNA]</scope>
    <source>
        <strain evidence="1 2">DSM 14916</strain>
    </source>
</reference>